<gene>
    <name evidence="2" type="ORF">CI15_06340</name>
</gene>
<dbReference type="AlphaFoldDB" id="A0A149PXS7"/>
<keyword evidence="3" id="KW-1185">Reference proteome</keyword>
<dbReference type="OrthoDB" id="4773522at2"/>
<dbReference type="RefSeq" id="WP_153041060.1">
    <property type="nucleotide sequence ID" value="NZ_LRBG01000004.1"/>
</dbReference>
<reference evidence="2 3" key="1">
    <citation type="journal article" date="2015" name="Int. J. Syst. Evol. Microbiol.">
        <title>Burkholderia monticola sp. nov., isolated from mountain soil.</title>
        <authorList>
            <person name="Baek I."/>
            <person name="Seo B."/>
            <person name="Lee I."/>
            <person name="Yi H."/>
            <person name="Chun J."/>
        </authorList>
    </citation>
    <scope>NUCLEOTIDE SEQUENCE [LARGE SCALE GENOMIC DNA]</scope>
    <source>
        <strain evidence="2 3">JC2948</strain>
    </source>
</reference>
<dbReference type="Proteomes" id="UP000075613">
    <property type="component" value="Unassembled WGS sequence"/>
</dbReference>
<evidence type="ECO:0000313" key="2">
    <source>
        <dbReference type="EMBL" id="KXU89803.1"/>
    </source>
</evidence>
<feature type="domain" description="Swt1-like HEPN" evidence="1">
    <location>
        <begin position="9"/>
        <end position="116"/>
    </location>
</feature>
<evidence type="ECO:0000259" key="1">
    <source>
        <dbReference type="Pfam" id="PF18731"/>
    </source>
</evidence>
<protein>
    <recommendedName>
        <fullName evidence="1">Swt1-like HEPN domain-containing protein</fullName>
    </recommendedName>
</protein>
<evidence type="ECO:0000313" key="3">
    <source>
        <dbReference type="Proteomes" id="UP000075613"/>
    </source>
</evidence>
<dbReference type="InterPro" id="IPR041650">
    <property type="entry name" value="HEPN_Swt1"/>
</dbReference>
<accession>A0A149PXS7</accession>
<organism evidence="2 3">
    <name type="scientific">Paraburkholderia monticola</name>
    <dbReference type="NCBI Taxonomy" id="1399968"/>
    <lineage>
        <taxon>Bacteria</taxon>
        <taxon>Pseudomonadati</taxon>
        <taxon>Pseudomonadota</taxon>
        <taxon>Betaproteobacteria</taxon>
        <taxon>Burkholderiales</taxon>
        <taxon>Burkholderiaceae</taxon>
        <taxon>Paraburkholderia</taxon>
    </lineage>
</organism>
<name>A0A149PXS7_9BURK</name>
<dbReference type="STRING" id="1399968.CI15_06340"/>
<sequence length="271" mass="31700">MDADTKLRDFENYLRRFITEVMKRKYGPGWLSSLRMDENVKKWKARMEEESKKRKSVSADTRILFYAEFYELTEILEKFWPHFFQETLGKFRPIKDKLKELEGLRNPAAHGRTLMPSEREFISGTTGQLRAVFGRYSSTLFGADDDPYPQMLSVEDSLGTLIEFKKDMRQHIRTTNKVVQVGQQIEIVALAEDPSGEDLEYLFRTLHMSVNTGWTASNQWSYVFTDADVGEMCDVSVRVRSKRPHHRMRSHIPSESHDDLMTLRYSVRPAL</sequence>
<comment type="caution">
    <text evidence="2">The sequence shown here is derived from an EMBL/GenBank/DDBJ whole genome shotgun (WGS) entry which is preliminary data.</text>
</comment>
<dbReference type="Pfam" id="PF18731">
    <property type="entry name" value="HEPN_Swt1"/>
    <property type="match status" value="1"/>
</dbReference>
<proteinExistence type="predicted"/>
<dbReference type="EMBL" id="LRBG01000004">
    <property type="protein sequence ID" value="KXU89803.1"/>
    <property type="molecule type" value="Genomic_DNA"/>
</dbReference>